<evidence type="ECO:0000313" key="1">
    <source>
        <dbReference type="EMBL" id="PAD85022.1"/>
    </source>
</evidence>
<evidence type="ECO:0000313" key="2">
    <source>
        <dbReference type="Proteomes" id="UP000216961"/>
    </source>
</evidence>
<protein>
    <submittedName>
        <fullName evidence="1">Uncharacterized protein</fullName>
    </submittedName>
</protein>
<dbReference type="AlphaFoldDB" id="A0AA91TVV4"/>
<proteinExistence type="predicted"/>
<comment type="caution">
    <text evidence="1">The sequence shown here is derived from an EMBL/GenBank/DDBJ whole genome shotgun (WGS) entry which is preliminary data.</text>
</comment>
<dbReference type="RefSeq" id="WP_095328564.1">
    <property type="nucleotide sequence ID" value="NZ_NPBQ01000013.1"/>
</dbReference>
<gene>
    <name evidence="1" type="ORF">CHH57_01545</name>
</gene>
<reference evidence="1 2" key="1">
    <citation type="submission" date="2017-07" db="EMBL/GenBank/DDBJ databases">
        <title>Isolation and whole genome analysis of endospore-forming bacteria from heroin.</title>
        <authorList>
            <person name="Kalinowski J."/>
            <person name="Ahrens B."/>
            <person name="Al-Dilaimi A."/>
            <person name="Winkler A."/>
            <person name="Wibberg D."/>
            <person name="Schleenbecker U."/>
            <person name="Ruckert C."/>
            <person name="Wolfel R."/>
            <person name="Grass G."/>
        </authorList>
    </citation>
    <scope>NUCLEOTIDE SEQUENCE [LARGE SCALE GENOMIC DNA]</scope>
    <source>
        <strain evidence="1 2">7521-2</strain>
    </source>
</reference>
<dbReference type="EMBL" id="NPBQ01000013">
    <property type="protein sequence ID" value="PAD85022.1"/>
    <property type="molecule type" value="Genomic_DNA"/>
</dbReference>
<organism evidence="1 2">
    <name type="scientific">Niallia circulans</name>
    <name type="common">Bacillus circulans</name>
    <dbReference type="NCBI Taxonomy" id="1397"/>
    <lineage>
        <taxon>Bacteria</taxon>
        <taxon>Bacillati</taxon>
        <taxon>Bacillota</taxon>
        <taxon>Bacilli</taxon>
        <taxon>Bacillales</taxon>
        <taxon>Bacillaceae</taxon>
        <taxon>Niallia</taxon>
    </lineage>
</organism>
<name>A0AA91TVV4_NIACI</name>
<sequence>MAYAMGKVEVLVGMRIDGDNEEVVLEQANYKFSPDLNIGYELYRIDYKGERHKVDICEIVGEGILDTVEE</sequence>
<dbReference type="Proteomes" id="UP000216961">
    <property type="component" value="Unassembled WGS sequence"/>
</dbReference>
<accession>A0AA91TVV4</accession>